<accession>A0A1H3U4M2</accession>
<dbReference type="InterPro" id="IPR057204">
    <property type="entry name" value="DUF7882"/>
</dbReference>
<dbReference type="RefSeq" id="WP_092558403.1">
    <property type="nucleotide sequence ID" value="NZ_FNPZ01000010.1"/>
</dbReference>
<feature type="compositionally biased region" description="Basic and acidic residues" evidence="1">
    <location>
        <begin position="89"/>
        <end position="104"/>
    </location>
</feature>
<dbReference type="AlphaFoldDB" id="A0A1H3U4M2"/>
<evidence type="ECO:0000313" key="3">
    <source>
        <dbReference type="EMBL" id="SDZ56469.1"/>
    </source>
</evidence>
<dbReference type="OrthoDB" id="5123855at2"/>
<evidence type="ECO:0000313" key="4">
    <source>
        <dbReference type="Proteomes" id="UP000198891"/>
    </source>
</evidence>
<sequence>MGKLLYGTHQRELEIEDRLLAHLKIVILTKLRRTECFAFSWENDAADGSGRGTIWLSPHIPLEFDFYGGRPPRINRAWLQALTSTAERGELHAVPETEDSEPHESQGQTRL</sequence>
<dbReference type="Pfam" id="PF25355">
    <property type="entry name" value="DUF7882"/>
    <property type="match status" value="1"/>
</dbReference>
<dbReference type="STRING" id="381665.SAMN05216554_0037"/>
<name>A0A1H3U4M2_9MICO</name>
<organism evidence="3 4">
    <name type="scientific">Herbiconiux ginsengi</name>
    <dbReference type="NCBI Taxonomy" id="381665"/>
    <lineage>
        <taxon>Bacteria</taxon>
        <taxon>Bacillati</taxon>
        <taxon>Actinomycetota</taxon>
        <taxon>Actinomycetes</taxon>
        <taxon>Micrococcales</taxon>
        <taxon>Microbacteriaceae</taxon>
        <taxon>Herbiconiux</taxon>
    </lineage>
</organism>
<reference evidence="3 4" key="1">
    <citation type="submission" date="2016-10" db="EMBL/GenBank/DDBJ databases">
        <authorList>
            <person name="de Groot N.N."/>
        </authorList>
    </citation>
    <scope>NUCLEOTIDE SEQUENCE [LARGE SCALE GENOMIC DNA]</scope>
    <source>
        <strain evidence="3 4">CGMCC 4.3491</strain>
    </source>
</reference>
<gene>
    <name evidence="3" type="ORF">SAMN05216554_0037</name>
</gene>
<proteinExistence type="predicted"/>
<evidence type="ECO:0000256" key="1">
    <source>
        <dbReference type="SAM" id="MobiDB-lite"/>
    </source>
</evidence>
<feature type="region of interest" description="Disordered" evidence="1">
    <location>
        <begin position="89"/>
        <end position="111"/>
    </location>
</feature>
<keyword evidence="4" id="KW-1185">Reference proteome</keyword>
<dbReference type="Proteomes" id="UP000198891">
    <property type="component" value="Unassembled WGS sequence"/>
</dbReference>
<evidence type="ECO:0000259" key="2">
    <source>
        <dbReference type="Pfam" id="PF25355"/>
    </source>
</evidence>
<protein>
    <recommendedName>
        <fullName evidence="2">DUF7882 domain-containing protein</fullName>
    </recommendedName>
</protein>
<feature type="domain" description="DUF7882" evidence="2">
    <location>
        <begin position="1"/>
        <end position="95"/>
    </location>
</feature>
<dbReference type="EMBL" id="FNPZ01000010">
    <property type="protein sequence ID" value="SDZ56469.1"/>
    <property type="molecule type" value="Genomic_DNA"/>
</dbReference>